<dbReference type="InterPro" id="IPR001977">
    <property type="entry name" value="Depp_CoAkinase"/>
</dbReference>
<gene>
    <name evidence="8" type="primary">coaE</name>
    <name evidence="10" type="ORF">H2C83_04705</name>
</gene>
<organism evidence="10 11">
    <name type="scientific">Thermoactinomyces mirandus</name>
    <dbReference type="NCBI Taxonomy" id="2756294"/>
    <lineage>
        <taxon>Bacteria</taxon>
        <taxon>Bacillati</taxon>
        <taxon>Bacillota</taxon>
        <taxon>Bacilli</taxon>
        <taxon>Bacillales</taxon>
        <taxon>Thermoactinomycetaceae</taxon>
        <taxon>Thermoactinomyces</taxon>
    </lineage>
</organism>
<keyword evidence="11" id="KW-1185">Reference proteome</keyword>
<dbReference type="HAMAP" id="MF_00376">
    <property type="entry name" value="Dephospho_CoA_kinase"/>
    <property type="match status" value="1"/>
</dbReference>
<keyword evidence="7 8" id="KW-0173">Coenzyme A biosynthesis</keyword>
<keyword evidence="5 8" id="KW-0418">Kinase</keyword>
<comment type="catalytic activity">
    <reaction evidence="8">
        <text>3'-dephospho-CoA + ATP = ADP + CoA + H(+)</text>
        <dbReference type="Rhea" id="RHEA:18245"/>
        <dbReference type="ChEBI" id="CHEBI:15378"/>
        <dbReference type="ChEBI" id="CHEBI:30616"/>
        <dbReference type="ChEBI" id="CHEBI:57287"/>
        <dbReference type="ChEBI" id="CHEBI:57328"/>
        <dbReference type="ChEBI" id="CHEBI:456216"/>
        <dbReference type="EC" id="2.7.1.24"/>
    </reaction>
</comment>
<dbReference type="UniPathway" id="UPA00241">
    <property type="reaction ID" value="UER00356"/>
</dbReference>
<keyword evidence="6 8" id="KW-0067">ATP-binding</keyword>
<name>A0A7W1XQX5_9BACL</name>
<dbReference type="PROSITE" id="PS51219">
    <property type="entry name" value="DPCK"/>
    <property type="match status" value="1"/>
</dbReference>
<comment type="similarity">
    <text evidence="1 8">Belongs to the CoaE family.</text>
</comment>
<keyword evidence="4 8" id="KW-0547">Nucleotide-binding</keyword>
<dbReference type="CDD" id="cd02022">
    <property type="entry name" value="DPCK"/>
    <property type="match status" value="1"/>
</dbReference>
<dbReference type="PANTHER" id="PTHR10695:SF46">
    <property type="entry name" value="BIFUNCTIONAL COENZYME A SYNTHASE-RELATED"/>
    <property type="match status" value="1"/>
</dbReference>
<dbReference type="AlphaFoldDB" id="A0A7W1XQX5"/>
<comment type="caution">
    <text evidence="10">The sequence shown here is derived from an EMBL/GenBank/DDBJ whole genome shotgun (WGS) entry which is preliminary data.</text>
</comment>
<comment type="subcellular location">
    <subcellularLocation>
        <location evidence="8">Cytoplasm</location>
    </subcellularLocation>
</comment>
<evidence type="ECO:0000256" key="1">
    <source>
        <dbReference type="ARBA" id="ARBA00009018"/>
    </source>
</evidence>
<dbReference type="NCBIfam" id="TIGR00152">
    <property type="entry name" value="dephospho-CoA kinase"/>
    <property type="match status" value="1"/>
</dbReference>
<dbReference type="EC" id="2.7.1.24" evidence="8 9"/>
<dbReference type="RefSeq" id="WP_181738324.1">
    <property type="nucleotide sequence ID" value="NZ_JACEOL010000014.1"/>
</dbReference>
<evidence type="ECO:0000256" key="3">
    <source>
        <dbReference type="ARBA" id="ARBA00022679"/>
    </source>
</evidence>
<accession>A0A7W1XQX5</accession>
<proteinExistence type="inferred from homology"/>
<evidence type="ECO:0000313" key="10">
    <source>
        <dbReference type="EMBL" id="MBA4601633.1"/>
    </source>
</evidence>
<dbReference type="GO" id="GO:0005524">
    <property type="term" value="F:ATP binding"/>
    <property type="evidence" value="ECO:0007669"/>
    <property type="project" value="UniProtKB-UniRule"/>
</dbReference>
<dbReference type="FunFam" id="3.40.50.300:FF:000991">
    <property type="entry name" value="Dephospho-CoA kinase"/>
    <property type="match status" value="1"/>
</dbReference>
<dbReference type="GO" id="GO:0015937">
    <property type="term" value="P:coenzyme A biosynthetic process"/>
    <property type="evidence" value="ECO:0007669"/>
    <property type="project" value="UniProtKB-UniRule"/>
</dbReference>
<evidence type="ECO:0000256" key="9">
    <source>
        <dbReference type="NCBIfam" id="TIGR00152"/>
    </source>
</evidence>
<evidence type="ECO:0000256" key="4">
    <source>
        <dbReference type="ARBA" id="ARBA00022741"/>
    </source>
</evidence>
<evidence type="ECO:0000313" key="11">
    <source>
        <dbReference type="Proteomes" id="UP000538292"/>
    </source>
</evidence>
<dbReference type="Proteomes" id="UP000538292">
    <property type="component" value="Unassembled WGS sequence"/>
</dbReference>
<protein>
    <recommendedName>
        <fullName evidence="8 9">Dephospho-CoA kinase</fullName>
        <ecNumber evidence="8 9">2.7.1.24</ecNumber>
    </recommendedName>
    <alternativeName>
        <fullName evidence="8">Dephosphocoenzyme A kinase</fullName>
    </alternativeName>
</protein>
<dbReference type="EMBL" id="JACEOL010000014">
    <property type="protein sequence ID" value="MBA4601633.1"/>
    <property type="molecule type" value="Genomic_DNA"/>
</dbReference>
<dbReference type="Pfam" id="PF01121">
    <property type="entry name" value="CoaE"/>
    <property type="match status" value="1"/>
</dbReference>
<reference evidence="10 11" key="1">
    <citation type="submission" date="2020-07" db="EMBL/GenBank/DDBJ databases">
        <title>Thermoactinomyces phylogeny.</title>
        <authorList>
            <person name="Dunlap C."/>
        </authorList>
    </citation>
    <scope>NUCLEOTIDE SEQUENCE [LARGE SCALE GENOMIC DNA]</scope>
    <source>
        <strain evidence="10 11">AMNI-1</strain>
    </source>
</reference>
<sequence>MLLGLTGSIATGKSTVSAMLRQKGAYVIDADQAAREAVEPGSEGLKRIVDHFGAEMLDDEGRLDRARLGAVIFQDPWKRKKLNRLLHPLIMQTMQSQTDKIRKRVKQGLIIWDVPLLIEENLTPLVEAVILVYVPKEIQLERLMKRNALSKKEALGRIEAQMDIEEKRKFANYIIDNRGTLSDTERQVDQLWNYLISKSG</sequence>
<comment type="pathway">
    <text evidence="8">Cofactor biosynthesis; coenzyme A biosynthesis; CoA from (R)-pantothenate: step 5/5.</text>
</comment>
<evidence type="ECO:0000256" key="8">
    <source>
        <dbReference type="HAMAP-Rule" id="MF_00376"/>
    </source>
</evidence>
<dbReference type="Gene3D" id="3.40.50.300">
    <property type="entry name" value="P-loop containing nucleotide triphosphate hydrolases"/>
    <property type="match status" value="1"/>
</dbReference>
<evidence type="ECO:0000256" key="2">
    <source>
        <dbReference type="ARBA" id="ARBA00022490"/>
    </source>
</evidence>
<comment type="function">
    <text evidence="8">Catalyzes the phosphorylation of the 3'-hydroxyl group of dephosphocoenzyme A to form coenzyme A.</text>
</comment>
<dbReference type="SUPFAM" id="SSF52540">
    <property type="entry name" value="P-loop containing nucleoside triphosphate hydrolases"/>
    <property type="match status" value="1"/>
</dbReference>
<dbReference type="GO" id="GO:0004140">
    <property type="term" value="F:dephospho-CoA kinase activity"/>
    <property type="evidence" value="ECO:0007669"/>
    <property type="project" value="UniProtKB-UniRule"/>
</dbReference>
<keyword evidence="2 8" id="KW-0963">Cytoplasm</keyword>
<evidence type="ECO:0000256" key="5">
    <source>
        <dbReference type="ARBA" id="ARBA00022777"/>
    </source>
</evidence>
<dbReference type="GO" id="GO:0005737">
    <property type="term" value="C:cytoplasm"/>
    <property type="evidence" value="ECO:0007669"/>
    <property type="project" value="UniProtKB-SubCell"/>
</dbReference>
<evidence type="ECO:0000256" key="6">
    <source>
        <dbReference type="ARBA" id="ARBA00022840"/>
    </source>
</evidence>
<dbReference type="InterPro" id="IPR027417">
    <property type="entry name" value="P-loop_NTPase"/>
</dbReference>
<evidence type="ECO:0000256" key="7">
    <source>
        <dbReference type="ARBA" id="ARBA00022993"/>
    </source>
</evidence>
<feature type="binding site" evidence="8">
    <location>
        <begin position="10"/>
        <end position="15"/>
    </location>
    <ligand>
        <name>ATP</name>
        <dbReference type="ChEBI" id="CHEBI:30616"/>
    </ligand>
</feature>
<keyword evidence="3 8" id="KW-0808">Transferase</keyword>
<dbReference type="PANTHER" id="PTHR10695">
    <property type="entry name" value="DEPHOSPHO-COA KINASE-RELATED"/>
    <property type="match status" value="1"/>
</dbReference>